<dbReference type="GO" id="GO:0006120">
    <property type="term" value="P:mitochondrial electron transport, NADH to ubiquinone"/>
    <property type="evidence" value="ECO:0007669"/>
    <property type="project" value="InterPro"/>
</dbReference>
<dbReference type="GO" id="GO:0005743">
    <property type="term" value="C:mitochondrial inner membrane"/>
    <property type="evidence" value="ECO:0007669"/>
    <property type="project" value="UniProtKB-SubCell"/>
</dbReference>
<keyword evidence="8 18" id="KW-0812">Transmembrane</keyword>
<evidence type="ECO:0000313" key="20">
    <source>
        <dbReference type="EMBL" id="WWM50096.1"/>
    </source>
</evidence>
<evidence type="ECO:0000256" key="3">
    <source>
        <dbReference type="ARBA" id="ARBA00007012"/>
    </source>
</evidence>
<evidence type="ECO:0000256" key="8">
    <source>
        <dbReference type="ARBA" id="ARBA00022692"/>
    </source>
</evidence>
<comment type="similarity">
    <text evidence="3 18">Belongs to the complex I subunit 2 family.</text>
</comment>
<evidence type="ECO:0000256" key="10">
    <source>
        <dbReference type="ARBA" id="ARBA00022967"/>
    </source>
</evidence>
<evidence type="ECO:0000256" key="7">
    <source>
        <dbReference type="ARBA" id="ARBA00022660"/>
    </source>
</evidence>
<feature type="transmembrane region" description="Helical" evidence="18">
    <location>
        <begin position="235"/>
        <end position="256"/>
    </location>
</feature>
<organism evidence="20">
    <name type="scientific">Teucriogethes sp</name>
    <dbReference type="NCBI Taxonomy" id="3123426"/>
    <lineage>
        <taxon>Eukaryota</taxon>
        <taxon>Metazoa</taxon>
        <taxon>Ecdysozoa</taxon>
        <taxon>Arthropoda</taxon>
        <taxon>Hexapoda</taxon>
        <taxon>Insecta</taxon>
        <taxon>Pterygota</taxon>
        <taxon>Neoptera</taxon>
        <taxon>Endopterygota</taxon>
        <taxon>Coleoptera</taxon>
        <taxon>Polyphaga</taxon>
        <taxon>Cucujiformia</taxon>
        <taxon>Nitidulidae</taxon>
        <taxon>Meligethinae</taxon>
        <taxon>Teucriogethes</taxon>
    </lineage>
</organism>
<feature type="domain" description="NADH:quinone oxidoreductase/Mrp antiporter transmembrane" evidence="19">
    <location>
        <begin position="24"/>
        <end position="284"/>
    </location>
</feature>
<name>A0AAN0LHD6_9CUCU</name>
<feature type="transmembrane region" description="Helical" evidence="18">
    <location>
        <begin position="268"/>
        <end position="289"/>
    </location>
</feature>
<evidence type="ECO:0000256" key="12">
    <source>
        <dbReference type="ARBA" id="ARBA00022989"/>
    </source>
</evidence>
<reference evidence="20" key="1">
    <citation type="submission" date="2023-08" db="EMBL/GenBank/DDBJ databases">
        <authorList>
            <person name="Liu M."/>
        </authorList>
    </citation>
    <scope>NUCLEOTIDE SEQUENCE</scope>
</reference>
<proteinExistence type="inferred from homology"/>
<dbReference type="EMBL" id="OR387485">
    <property type="protein sequence ID" value="WWM50096.1"/>
    <property type="molecule type" value="Genomic_DNA"/>
</dbReference>
<feature type="transmembrane region" description="Helical" evidence="18">
    <location>
        <begin position="7"/>
        <end position="28"/>
    </location>
</feature>
<evidence type="ECO:0000256" key="14">
    <source>
        <dbReference type="ARBA" id="ARBA00023075"/>
    </source>
</evidence>
<dbReference type="AlphaFoldDB" id="A0AAN0LHD6"/>
<evidence type="ECO:0000256" key="5">
    <source>
        <dbReference type="ARBA" id="ARBA00021008"/>
    </source>
</evidence>
<keyword evidence="14 18" id="KW-0830">Ubiquinone</keyword>
<geneLocation type="mitochondrion" evidence="20"/>
<comment type="function">
    <text evidence="18">Core subunit of the mitochondrial membrane respiratory chain NADH dehydrogenase (Complex I) which catalyzes electron transfer from NADH through the respiratory chain, using ubiquinone as an electron acceptor. Essential for the catalytic activity and assembly of complex I.</text>
</comment>
<comment type="function">
    <text evidence="1">Core subunit of the mitochondrial membrane respiratory chain NADH dehydrogenase (Complex I) that is believed to belong to the minimal assembly required for catalysis. Complex I functions in the transfer of electrons from NADH to the respiratory chain. The immediate electron acceptor for the enzyme is believed to be ubiquinone.</text>
</comment>
<evidence type="ECO:0000256" key="18">
    <source>
        <dbReference type="RuleBase" id="RU003403"/>
    </source>
</evidence>
<keyword evidence="15 18" id="KW-0496">Mitochondrion</keyword>
<evidence type="ECO:0000256" key="9">
    <source>
        <dbReference type="ARBA" id="ARBA00022792"/>
    </source>
</evidence>
<reference evidence="20" key="2">
    <citation type="journal article" date="2024" name="Insects">
        <title>The First Two Complete Mitochondrial Genomes for the Subfamily Meligethinae (Coleoptera: Nitidulidae) and Implications for the Higher Phylogeny of Nitidulidae.</title>
        <authorList>
            <person name="Dai J."/>
            <person name="Liu M."/>
            <person name="Di Giulio A."/>
            <person name="Sabatelli S."/>
            <person name="Wang W."/>
            <person name="Audisio P."/>
        </authorList>
    </citation>
    <scope>NUCLEOTIDE SEQUENCE</scope>
</reference>
<keyword evidence="7 18" id="KW-0679">Respiratory chain</keyword>
<keyword evidence="10 18" id="KW-1278">Translocase</keyword>
<sequence>MKFYKMLFFSSMIFSTLMAISSFSWFSMWMGLEMNLLSIIPLFKSVNNIYPNEASIKYFITQTIASSIILLAIMLYLNMNNMVSMNMNMYLDMMLNSGFLIKMGAAPFHMWFPEVMEGLNWNMNLLMLTWQKIAPMILLMNNMKINMFISMVIISSSLISGIQGVNQISMRKILTYSSINHISWMISSMMFSSSIWVMYFMIYSLISINIILILKNLNVYYLKQLFNSMNNNNMIKILFSFNFLSLGGIPPFLGFIPKWLTINFMIMNNMYIISTILIIFTLMTLYFYIRISMNSMIMYSSEKLNKMNKLSKSTMTMNFISIMIM</sequence>
<keyword evidence="9 18" id="KW-0999">Mitochondrion inner membrane</keyword>
<evidence type="ECO:0000256" key="15">
    <source>
        <dbReference type="ARBA" id="ARBA00023128"/>
    </source>
</evidence>
<dbReference type="PANTHER" id="PTHR46552">
    <property type="entry name" value="NADH-UBIQUINONE OXIDOREDUCTASE CHAIN 2"/>
    <property type="match status" value="1"/>
</dbReference>
<evidence type="ECO:0000256" key="6">
    <source>
        <dbReference type="ARBA" id="ARBA00022448"/>
    </source>
</evidence>
<evidence type="ECO:0000256" key="1">
    <source>
        <dbReference type="ARBA" id="ARBA00003257"/>
    </source>
</evidence>
<dbReference type="InterPro" id="IPR003917">
    <property type="entry name" value="NADH_UbQ_OxRdtase_chain2"/>
</dbReference>
<keyword evidence="16 18" id="KW-0472">Membrane</keyword>
<dbReference type="EC" id="7.1.1.2" evidence="4 18"/>
<feature type="transmembrane region" description="Helical" evidence="18">
    <location>
        <begin position="196"/>
        <end position="214"/>
    </location>
</feature>
<evidence type="ECO:0000256" key="11">
    <source>
        <dbReference type="ARBA" id="ARBA00022982"/>
    </source>
</evidence>
<dbReference type="Pfam" id="PF00361">
    <property type="entry name" value="Proton_antipo_M"/>
    <property type="match status" value="1"/>
</dbReference>
<evidence type="ECO:0000256" key="13">
    <source>
        <dbReference type="ARBA" id="ARBA00023027"/>
    </source>
</evidence>
<keyword evidence="6" id="KW-0813">Transport</keyword>
<comment type="catalytic activity">
    <reaction evidence="17 18">
        <text>a ubiquinone + NADH + 5 H(+)(in) = a ubiquinol + NAD(+) + 4 H(+)(out)</text>
        <dbReference type="Rhea" id="RHEA:29091"/>
        <dbReference type="Rhea" id="RHEA-COMP:9565"/>
        <dbReference type="Rhea" id="RHEA-COMP:9566"/>
        <dbReference type="ChEBI" id="CHEBI:15378"/>
        <dbReference type="ChEBI" id="CHEBI:16389"/>
        <dbReference type="ChEBI" id="CHEBI:17976"/>
        <dbReference type="ChEBI" id="CHEBI:57540"/>
        <dbReference type="ChEBI" id="CHEBI:57945"/>
        <dbReference type="EC" id="7.1.1.2"/>
    </reaction>
</comment>
<dbReference type="PRINTS" id="PR01436">
    <property type="entry name" value="NADHDHGNASE2"/>
</dbReference>
<dbReference type="InterPro" id="IPR001750">
    <property type="entry name" value="ND/Mrp_TM"/>
</dbReference>
<evidence type="ECO:0000256" key="17">
    <source>
        <dbReference type="ARBA" id="ARBA00049551"/>
    </source>
</evidence>
<dbReference type="PANTHER" id="PTHR46552:SF1">
    <property type="entry name" value="NADH-UBIQUINONE OXIDOREDUCTASE CHAIN 2"/>
    <property type="match status" value="1"/>
</dbReference>
<evidence type="ECO:0000256" key="2">
    <source>
        <dbReference type="ARBA" id="ARBA00004448"/>
    </source>
</evidence>
<comment type="subcellular location">
    <subcellularLocation>
        <location evidence="2 18">Mitochondrion inner membrane</location>
        <topology evidence="2 18">Multi-pass membrane protein</topology>
    </subcellularLocation>
</comment>
<keyword evidence="12 18" id="KW-1133">Transmembrane helix</keyword>
<dbReference type="InterPro" id="IPR050175">
    <property type="entry name" value="Complex_I_Subunit_2"/>
</dbReference>
<evidence type="ECO:0000256" key="16">
    <source>
        <dbReference type="ARBA" id="ARBA00023136"/>
    </source>
</evidence>
<gene>
    <name evidence="20" type="primary">ND2</name>
</gene>
<feature type="transmembrane region" description="Helical" evidence="18">
    <location>
        <begin position="145"/>
        <end position="166"/>
    </location>
</feature>
<keyword evidence="13 18" id="KW-0520">NAD</keyword>
<protein>
    <recommendedName>
        <fullName evidence="5 18">NADH-ubiquinone oxidoreductase chain 2</fullName>
        <ecNumber evidence="4 18">7.1.1.2</ecNumber>
    </recommendedName>
</protein>
<accession>A0AAN0LHD6</accession>
<dbReference type="GO" id="GO:0008137">
    <property type="term" value="F:NADH dehydrogenase (ubiquinone) activity"/>
    <property type="evidence" value="ECO:0007669"/>
    <property type="project" value="UniProtKB-EC"/>
</dbReference>
<evidence type="ECO:0000259" key="19">
    <source>
        <dbReference type="Pfam" id="PF00361"/>
    </source>
</evidence>
<feature type="transmembrane region" description="Helical" evidence="18">
    <location>
        <begin position="58"/>
        <end position="77"/>
    </location>
</feature>
<keyword evidence="11 18" id="KW-0249">Electron transport</keyword>
<evidence type="ECO:0000256" key="4">
    <source>
        <dbReference type="ARBA" id="ARBA00012944"/>
    </source>
</evidence>